<dbReference type="Gene3D" id="3.30.460.10">
    <property type="entry name" value="Beta Polymerase, domain 2"/>
    <property type="match status" value="1"/>
</dbReference>
<evidence type="ECO:0000313" key="1">
    <source>
        <dbReference type="EMBL" id="RKI17344.1"/>
    </source>
</evidence>
<organism evidence="1 2">
    <name type="scientific">Corallococcus praedator</name>
    <dbReference type="NCBI Taxonomy" id="2316724"/>
    <lineage>
        <taxon>Bacteria</taxon>
        <taxon>Pseudomonadati</taxon>
        <taxon>Myxococcota</taxon>
        <taxon>Myxococcia</taxon>
        <taxon>Myxococcales</taxon>
        <taxon>Cystobacterineae</taxon>
        <taxon>Myxococcaceae</taxon>
        <taxon>Corallococcus</taxon>
    </lineage>
</organism>
<evidence type="ECO:0000313" key="2">
    <source>
        <dbReference type="Proteomes" id="UP000278907"/>
    </source>
</evidence>
<dbReference type="RefSeq" id="WP_120531122.1">
    <property type="nucleotide sequence ID" value="NZ_RAWI01000003.1"/>
</dbReference>
<sequence>MRGLPEERTMDAAAYQDFTTELTRRADADGRFRGLVALGSMAARDYLPDDFSDHDFFVIAEPGHAETLRQERGWLPRAEEVSHAFRETAHGVKVVYRDGHLLEFAVFDLEELSWARVNRYRVLLDRGDVAARLEERARETARELQRTAPDDAWLFGQWLTQVLVGLGRHTRGEVLSGRSRLDEAVRLFCLLLARHVPAPEASVLDGLDPVRRVERVYPGVGRELARAQEGDSPGLARALLRLGARELSHVPAFPREGVAAVEARLRALHG</sequence>
<name>A0ABX9QRX4_9BACT</name>
<evidence type="ECO:0008006" key="3">
    <source>
        <dbReference type="Google" id="ProtNLM"/>
    </source>
</evidence>
<dbReference type="InterPro" id="IPR043519">
    <property type="entry name" value="NT_sf"/>
</dbReference>
<gene>
    <name evidence="1" type="ORF">D7Y13_01130</name>
</gene>
<dbReference type="EMBL" id="RAWI01000003">
    <property type="protein sequence ID" value="RKI17344.1"/>
    <property type="molecule type" value="Genomic_DNA"/>
</dbReference>
<accession>A0ABX9QRX4</accession>
<protein>
    <recommendedName>
        <fullName evidence="3">Nucleotidyltransferase domain-containing protein</fullName>
    </recommendedName>
</protein>
<proteinExistence type="predicted"/>
<keyword evidence="2" id="KW-1185">Reference proteome</keyword>
<reference evidence="1 2" key="1">
    <citation type="submission" date="2018-09" db="EMBL/GenBank/DDBJ databases">
        <authorList>
            <person name="Livingstone P.G."/>
            <person name="Whitworth D.E."/>
        </authorList>
    </citation>
    <scope>NUCLEOTIDE SEQUENCE [LARGE SCALE GENOMIC DNA]</scope>
    <source>
        <strain evidence="1 2">CA031B</strain>
    </source>
</reference>
<dbReference type="Proteomes" id="UP000278907">
    <property type="component" value="Unassembled WGS sequence"/>
</dbReference>
<dbReference type="SUPFAM" id="SSF81301">
    <property type="entry name" value="Nucleotidyltransferase"/>
    <property type="match status" value="1"/>
</dbReference>
<comment type="caution">
    <text evidence="1">The sequence shown here is derived from an EMBL/GenBank/DDBJ whole genome shotgun (WGS) entry which is preliminary data.</text>
</comment>